<feature type="domain" description="Phage tail collar" evidence="2">
    <location>
        <begin position="37"/>
        <end position="92"/>
    </location>
</feature>
<sequence length="207" mass="21067">MKDLNKSALAAVGMLGLTLGAVATPNQAEAGMDAYLGDIMIVSFNFCPSGWSQAAGQILPIAQNQALFSLLGTQFGGNGTTTFALPDLRGRITLGQGSGNGLTPRQAGQSFGSEVKMMTEATLPQHNHMVNANNLDGDLPGPGGKLLAAAPTGGTGNETIYSQANPNVTMSPAMISPAGSNAVISTQDPTLGLIHCIAVQGSFPPRS</sequence>
<dbReference type="InterPro" id="IPR011083">
    <property type="entry name" value="Phage_tail_collar_dom"/>
</dbReference>
<proteinExistence type="predicted"/>
<evidence type="ECO:0000256" key="1">
    <source>
        <dbReference type="SAM" id="SignalP"/>
    </source>
</evidence>
<dbReference type="AlphaFoldDB" id="A0A0A0HQW1"/>
<evidence type="ECO:0000313" key="3">
    <source>
        <dbReference type="EMBL" id="KGM89685.1"/>
    </source>
</evidence>
<dbReference type="RefSeq" id="WP_052115454.1">
    <property type="nucleotide sequence ID" value="NZ_KN293991.1"/>
</dbReference>
<protein>
    <submittedName>
        <fullName evidence="3">Microcystin-dependent protein</fullName>
    </submittedName>
</protein>
<evidence type="ECO:0000313" key="4">
    <source>
        <dbReference type="Proteomes" id="UP000030021"/>
    </source>
</evidence>
<organism evidence="3 4">
    <name type="scientific">Roseovarius mucosus DSM 17069</name>
    <dbReference type="NCBI Taxonomy" id="1288298"/>
    <lineage>
        <taxon>Bacteria</taxon>
        <taxon>Pseudomonadati</taxon>
        <taxon>Pseudomonadota</taxon>
        <taxon>Alphaproteobacteria</taxon>
        <taxon>Rhodobacterales</taxon>
        <taxon>Roseobacteraceae</taxon>
        <taxon>Roseovarius</taxon>
    </lineage>
</organism>
<dbReference type="Gene3D" id="3.90.1340.10">
    <property type="entry name" value="Phage tail collar domain"/>
    <property type="match status" value="1"/>
</dbReference>
<dbReference type="SUPFAM" id="SSF88874">
    <property type="entry name" value="Receptor-binding domain of short tail fibre protein gp12"/>
    <property type="match status" value="1"/>
</dbReference>
<name>A0A0A0HQW1_9RHOB</name>
<accession>A0A0A0HQW1</accession>
<evidence type="ECO:0000259" key="2">
    <source>
        <dbReference type="Pfam" id="PF07484"/>
    </source>
</evidence>
<feature type="chain" id="PRO_5001962988" evidence="1">
    <location>
        <begin position="24"/>
        <end position="207"/>
    </location>
</feature>
<reference evidence="3 4" key="1">
    <citation type="submission" date="2013-01" db="EMBL/GenBank/DDBJ databases">
        <authorList>
            <person name="Fiebig A."/>
            <person name="Goeker M."/>
            <person name="Klenk H.-P.P."/>
        </authorList>
    </citation>
    <scope>NUCLEOTIDE SEQUENCE [LARGE SCALE GENOMIC DNA]</scope>
    <source>
        <strain evidence="3 4">DSM 17069</strain>
    </source>
</reference>
<gene>
    <name evidence="3" type="ORF">rosmuc_00279</name>
</gene>
<feature type="signal peptide" evidence="1">
    <location>
        <begin position="1"/>
        <end position="23"/>
    </location>
</feature>
<dbReference type="HOGENOM" id="CLU_087872_0_0_5"/>
<dbReference type="PATRIC" id="fig|1288298.3.peg.276"/>
<dbReference type="Pfam" id="PF07484">
    <property type="entry name" value="Collar"/>
    <property type="match status" value="1"/>
</dbReference>
<dbReference type="InterPro" id="IPR037053">
    <property type="entry name" value="Phage_tail_collar_dom_sf"/>
</dbReference>
<dbReference type="Proteomes" id="UP000030021">
    <property type="component" value="Unassembled WGS sequence"/>
</dbReference>
<dbReference type="STRING" id="215743.ROSMUCSMR3_01997"/>
<dbReference type="EMBL" id="AONH01000001">
    <property type="protein sequence ID" value="KGM89685.1"/>
    <property type="molecule type" value="Genomic_DNA"/>
</dbReference>
<comment type="caution">
    <text evidence="3">The sequence shown here is derived from an EMBL/GenBank/DDBJ whole genome shotgun (WGS) entry which is preliminary data.</text>
</comment>
<dbReference type="eggNOG" id="COG4675">
    <property type="taxonomic scope" value="Bacteria"/>
</dbReference>
<keyword evidence="1" id="KW-0732">Signal</keyword>
<dbReference type="OrthoDB" id="9810174at2"/>